<name>A0A918T1Z4_9ACTN</name>
<evidence type="ECO:0000256" key="3">
    <source>
        <dbReference type="ARBA" id="ARBA00023163"/>
    </source>
</evidence>
<keyword evidence="3" id="KW-0804">Transcription</keyword>
<dbReference type="PROSITE" id="PS50949">
    <property type="entry name" value="HTH_GNTR"/>
    <property type="match status" value="1"/>
</dbReference>
<dbReference type="GO" id="GO:0003700">
    <property type="term" value="F:DNA-binding transcription factor activity"/>
    <property type="evidence" value="ECO:0007669"/>
    <property type="project" value="InterPro"/>
</dbReference>
<proteinExistence type="predicted"/>
<protein>
    <recommendedName>
        <fullName evidence="5">HTH gntR-type domain-containing protein</fullName>
    </recommendedName>
</protein>
<feature type="compositionally biased region" description="Low complexity" evidence="4">
    <location>
        <begin position="12"/>
        <end position="21"/>
    </location>
</feature>
<dbReference type="PANTHER" id="PTHR44846">
    <property type="entry name" value="MANNOSYL-D-GLYCERATE TRANSPORT/METABOLISM SYSTEM REPRESSOR MNGR-RELATED"/>
    <property type="match status" value="1"/>
</dbReference>
<dbReference type="SMART" id="SM00345">
    <property type="entry name" value="HTH_GNTR"/>
    <property type="match status" value="1"/>
</dbReference>
<dbReference type="AlphaFoldDB" id="A0A918T1Z4"/>
<dbReference type="PANTHER" id="PTHR44846:SF17">
    <property type="entry name" value="GNTR-FAMILY TRANSCRIPTIONAL REGULATOR"/>
    <property type="match status" value="1"/>
</dbReference>
<dbReference type="Gene3D" id="1.10.10.10">
    <property type="entry name" value="Winged helix-like DNA-binding domain superfamily/Winged helix DNA-binding domain"/>
    <property type="match status" value="1"/>
</dbReference>
<dbReference type="InterPro" id="IPR036390">
    <property type="entry name" value="WH_DNA-bd_sf"/>
</dbReference>
<organism evidence="6 7">
    <name type="scientific">Streptomyces termitum</name>
    <dbReference type="NCBI Taxonomy" id="67368"/>
    <lineage>
        <taxon>Bacteria</taxon>
        <taxon>Bacillati</taxon>
        <taxon>Actinomycetota</taxon>
        <taxon>Actinomycetes</taxon>
        <taxon>Kitasatosporales</taxon>
        <taxon>Streptomycetaceae</taxon>
        <taxon>Streptomyces</taxon>
    </lineage>
</organism>
<dbReference type="RefSeq" id="WP_189977928.1">
    <property type="nucleotide sequence ID" value="NZ_BMUL01000007.1"/>
</dbReference>
<dbReference type="InterPro" id="IPR000524">
    <property type="entry name" value="Tscrpt_reg_HTH_GntR"/>
</dbReference>
<evidence type="ECO:0000256" key="1">
    <source>
        <dbReference type="ARBA" id="ARBA00023015"/>
    </source>
</evidence>
<gene>
    <name evidence="6" type="ORF">GCM10010305_33220</name>
</gene>
<dbReference type="PRINTS" id="PR00035">
    <property type="entry name" value="HTHGNTR"/>
</dbReference>
<dbReference type="SUPFAM" id="SSF64288">
    <property type="entry name" value="Chorismate lyase-like"/>
    <property type="match status" value="1"/>
</dbReference>
<evidence type="ECO:0000256" key="2">
    <source>
        <dbReference type="ARBA" id="ARBA00023125"/>
    </source>
</evidence>
<evidence type="ECO:0000313" key="6">
    <source>
        <dbReference type="EMBL" id="GHA86712.1"/>
    </source>
</evidence>
<dbReference type="CDD" id="cd07377">
    <property type="entry name" value="WHTH_GntR"/>
    <property type="match status" value="1"/>
</dbReference>
<evidence type="ECO:0000313" key="7">
    <source>
        <dbReference type="Proteomes" id="UP000644020"/>
    </source>
</evidence>
<reference evidence="6" key="1">
    <citation type="journal article" date="2014" name="Int. J. Syst. Evol. Microbiol.">
        <title>Complete genome sequence of Corynebacterium casei LMG S-19264T (=DSM 44701T), isolated from a smear-ripened cheese.</title>
        <authorList>
            <consortium name="US DOE Joint Genome Institute (JGI-PGF)"/>
            <person name="Walter F."/>
            <person name="Albersmeier A."/>
            <person name="Kalinowski J."/>
            <person name="Ruckert C."/>
        </authorList>
    </citation>
    <scope>NUCLEOTIDE SEQUENCE</scope>
    <source>
        <strain evidence="6">JCM 4518</strain>
    </source>
</reference>
<keyword evidence="7" id="KW-1185">Reference proteome</keyword>
<dbReference type="InterPro" id="IPR028978">
    <property type="entry name" value="Chorismate_lyase_/UTRA_dom_sf"/>
</dbReference>
<dbReference type="InterPro" id="IPR050679">
    <property type="entry name" value="Bact_HTH_transcr_reg"/>
</dbReference>
<dbReference type="InterPro" id="IPR036388">
    <property type="entry name" value="WH-like_DNA-bd_sf"/>
</dbReference>
<comment type="caution">
    <text evidence="6">The sequence shown here is derived from an EMBL/GenBank/DDBJ whole genome shotgun (WGS) entry which is preliminary data.</text>
</comment>
<feature type="region of interest" description="Disordered" evidence="4">
    <location>
        <begin position="1"/>
        <end position="37"/>
    </location>
</feature>
<evidence type="ECO:0000259" key="5">
    <source>
        <dbReference type="PROSITE" id="PS50949"/>
    </source>
</evidence>
<reference evidence="6" key="2">
    <citation type="submission" date="2020-09" db="EMBL/GenBank/DDBJ databases">
        <authorList>
            <person name="Sun Q."/>
            <person name="Ohkuma M."/>
        </authorList>
    </citation>
    <scope>NUCLEOTIDE SEQUENCE</scope>
    <source>
        <strain evidence="6">JCM 4518</strain>
    </source>
</reference>
<dbReference type="Pfam" id="PF00392">
    <property type="entry name" value="GntR"/>
    <property type="match status" value="1"/>
</dbReference>
<dbReference type="SUPFAM" id="SSF46785">
    <property type="entry name" value="Winged helix' DNA-binding domain"/>
    <property type="match status" value="1"/>
</dbReference>
<dbReference type="GO" id="GO:0045892">
    <property type="term" value="P:negative regulation of DNA-templated transcription"/>
    <property type="evidence" value="ECO:0007669"/>
    <property type="project" value="TreeGrafter"/>
</dbReference>
<dbReference type="GO" id="GO:0003677">
    <property type="term" value="F:DNA binding"/>
    <property type="evidence" value="ECO:0007669"/>
    <property type="project" value="UniProtKB-KW"/>
</dbReference>
<dbReference type="Proteomes" id="UP000644020">
    <property type="component" value="Unassembled WGS sequence"/>
</dbReference>
<keyword evidence="2" id="KW-0238">DNA-binding</keyword>
<keyword evidence="1" id="KW-0805">Transcription regulation</keyword>
<dbReference type="EMBL" id="BMUL01000007">
    <property type="protein sequence ID" value="GHA86712.1"/>
    <property type="molecule type" value="Genomic_DNA"/>
</dbReference>
<evidence type="ECO:0000256" key="4">
    <source>
        <dbReference type="SAM" id="MobiDB-lite"/>
    </source>
</evidence>
<sequence>MDVLDDPPPEEAPGGETTGKGAPDGEAPGEEVTDGEVPRYLRVAAALREGLARHTLAPGTRLPSERSLAQRYHVNRQTVRSALHLLREERLVVTDRRGTFAADLASGGDRPSEAQSAASRPVFPGGPRAADALVRASLRWEPPPAALAPRLELTPGEPTLVHRHTVLAPQGAELQRAVSWFSRPALAEIPQLARYRRMRHGVNRPDLRLLYHWMHQAGLRATHRESVRIPPGEPGSVPGGTARLSVHRVVSDQHGHVLEITDIDFSAREAAWTYEYSP</sequence>
<feature type="region of interest" description="Disordered" evidence="4">
    <location>
        <begin position="103"/>
        <end position="125"/>
    </location>
</feature>
<feature type="domain" description="HTH gntR-type" evidence="5">
    <location>
        <begin position="37"/>
        <end position="104"/>
    </location>
</feature>
<accession>A0A918T1Z4</accession>